<comment type="similarity">
    <text evidence="1">Belongs to the CCDC53 family.</text>
</comment>
<organism evidence="6">
    <name type="scientific">Phallusia mammillata</name>
    <dbReference type="NCBI Taxonomy" id="59560"/>
    <lineage>
        <taxon>Eukaryota</taxon>
        <taxon>Metazoa</taxon>
        <taxon>Chordata</taxon>
        <taxon>Tunicata</taxon>
        <taxon>Ascidiacea</taxon>
        <taxon>Phlebobranchia</taxon>
        <taxon>Ascidiidae</taxon>
        <taxon>Phallusia</taxon>
    </lineage>
</organism>
<name>A0A6F9DW34_9ASCI</name>
<evidence type="ECO:0000256" key="5">
    <source>
        <dbReference type="SAM" id="MobiDB-lite"/>
    </source>
</evidence>
<dbReference type="AlphaFoldDB" id="A0A6F9DW34"/>
<proteinExistence type="evidence at transcript level"/>
<accession>A0A6F9DW34</accession>
<dbReference type="GO" id="GO:0030041">
    <property type="term" value="P:actin filament polymerization"/>
    <property type="evidence" value="ECO:0007669"/>
    <property type="project" value="TreeGrafter"/>
</dbReference>
<feature type="compositionally biased region" description="Low complexity" evidence="5">
    <location>
        <begin position="161"/>
        <end position="182"/>
    </location>
</feature>
<gene>
    <name evidence="6" type="primary">Washc3</name>
</gene>
<feature type="coiled-coil region" evidence="4">
    <location>
        <begin position="48"/>
        <end position="75"/>
    </location>
</feature>
<evidence type="ECO:0000313" key="6">
    <source>
        <dbReference type="EMBL" id="CAB3267667.1"/>
    </source>
</evidence>
<dbReference type="PANTHER" id="PTHR13015:SF0">
    <property type="entry name" value="WASH COMPLEX SUBUNIT 3"/>
    <property type="match status" value="1"/>
</dbReference>
<feature type="compositionally biased region" description="Low complexity" evidence="5">
    <location>
        <begin position="189"/>
        <end position="200"/>
    </location>
</feature>
<protein>
    <recommendedName>
        <fullName evidence="2">WASH complex subunit 3</fullName>
    </recommendedName>
    <alternativeName>
        <fullName evidence="3">Coiled-coil domain-containing protein 53</fullName>
    </alternativeName>
</protein>
<evidence type="ECO:0000256" key="4">
    <source>
        <dbReference type="SAM" id="Coils"/>
    </source>
</evidence>
<dbReference type="GO" id="GO:0071203">
    <property type="term" value="C:WASH complex"/>
    <property type="evidence" value="ECO:0007669"/>
    <property type="project" value="InterPro"/>
</dbReference>
<dbReference type="Gene3D" id="1.20.5.110">
    <property type="match status" value="1"/>
</dbReference>
<dbReference type="Pfam" id="PF10152">
    <property type="entry name" value="CCDC53"/>
    <property type="match status" value="1"/>
</dbReference>
<sequence length="200" mass="21678">MENDNNQPYSFGGPSVDLNKIPALNQRRSVTFVNHFIIHSVNFLNNFAAVAEEKLATQSLEMQKLEIALNILEAKLASIPGLDGIAETTKDDPGATRPATNEVQPEIADPTPDIVEVPQQPVEIQNVVTVKQDPRYAKYLKMVTVGVPKVAIENKMRMEGLDPALLDNPDAPVPDAAAPTPSDESDNESQSLSSDASFSD</sequence>
<dbReference type="PANTHER" id="PTHR13015">
    <property type="entry name" value="PROTEIN AD-016-RELATED"/>
    <property type="match status" value="1"/>
</dbReference>
<evidence type="ECO:0000256" key="1">
    <source>
        <dbReference type="ARBA" id="ARBA00006290"/>
    </source>
</evidence>
<dbReference type="GO" id="GO:0006887">
    <property type="term" value="P:exocytosis"/>
    <property type="evidence" value="ECO:0007669"/>
    <property type="project" value="TreeGrafter"/>
</dbReference>
<evidence type="ECO:0000256" key="3">
    <source>
        <dbReference type="ARBA" id="ARBA00030721"/>
    </source>
</evidence>
<reference evidence="6" key="1">
    <citation type="submission" date="2020-04" db="EMBL/GenBank/DDBJ databases">
        <authorList>
            <person name="Neveu A P."/>
        </authorList>
    </citation>
    <scope>NUCLEOTIDE SEQUENCE</scope>
    <source>
        <tissue evidence="6">Whole embryo</tissue>
    </source>
</reference>
<feature type="region of interest" description="Disordered" evidence="5">
    <location>
        <begin position="161"/>
        <end position="200"/>
    </location>
</feature>
<dbReference type="InterPro" id="IPR019309">
    <property type="entry name" value="WASHC3"/>
</dbReference>
<dbReference type="EMBL" id="LR791805">
    <property type="protein sequence ID" value="CAB3267667.1"/>
    <property type="molecule type" value="mRNA"/>
</dbReference>
<evidence type="ECO:0000256" key="2">
    <source>
        <dbReference type="ARBA" id="ARBA00013578"/>
    </source>
</evidence>
<keyword evidence="4" id="KW-0175">Coiled coil</keyword>